<protein>
    <recommendedName>
        <fullName evidence="5">HTH lysR-type domain-containing protein</fullName>
    </recommendedName>
</protein>
<dbReference type="OrthoDB" id="8591238at2"/>
<feature type="domain" description="HTH lysR-type" evidence="5">
    <location>
        <begin position="6"/>
        <end position="63"/>
    </location>
</feature>
<evidence type="ECO:0000256" key="1">
    <source>
        <dbReference type="ARBA" id="ARBA00009437"/>
    </source>
</evidence>
<keyword evidence="2" id="KW-0805">Transcription regulation</keyword>
<evidence type="ECO:0000313" key="6">
    <source>
        <dbReference type="EMBL" id="KIQ33816.1"/>
    </source>
</evidence>
<dbReference type="RefSeq" id="WP_042578473.1">
    <property type="nucleotide sequence ID" value="NZ_JXQQ01000019.1"/>
</dbReference>
<dbReference type="InterPro" id="IPR036388">
    <property type="entry name" value="WH-like_DNA-bd_sf"/>
</dbReference>
<evidence type="ECO:0000259" key="5">
    <source>
        <dbReference type="PROSITE" id="PS50931"/>
    </source>
</evidence>
<dbReference type="Pfam" id="PF00126">
    <property type="entry name" value="HTH_1"/>
    <property type="match status" value="1"/>
</dbReference>
<evidence type="ECO:0000313" key="7">
    <source>
        <dbReference type="Proteomes" id="UP000032067"/>
    </source>
</evidence>
<dbReference type="PANTHER" id="PTHR30537:SF74">
    <property type="entry name" value="HTH-TYPE TRANSCRIPTIONAL REGULATOR TRPI"/>
    <property type="match status" value="1"/>
</dbReference>
<reference evidence="6 7" key="1">
    <citation type="submission" date="2014-12" db="EMBL/GenBank/DDBJ databases">
        <title>16Stimator: statistical estimation of ribosomal gene copy numbers from draft genome assemblies.</title>
        <authorList>
            <person name="Perisin M.A."/>
            <person name="Vetter M."/>
            <person name="Gilbert J.A."/>
            <person name="Bergelson J."/>
        </authorList>
    </citation>
    <scope>NUCLEOTIDE SEQUENCE [LARGE SCALE GENOMIC DNA]</scope>
    <source>
        <strain evidence="6 7">MEDvA23</strain>
    </source>
</reference>
<dbReference type="CDD" id="cd08432">
    <property type="entry name" value="PBP2_GcdR_TrpI_HvrB_AmpR_like"/>
    <property type="match status" value="1"/>
</dbReference>
<comment type="caution">
    <text evidence="6">The sequence shown here is derived from an EMBL/GenBank/DDBJ whole genome shotgun (WGS) entry which is preliminary data.</text>
</comment>
<dbReference type="Gene3D" id="3.40.190.10">
    <property type="entry name" value="Periplasmic binding protein-like II"/>
    <property type="match status" value="2"/>
</dbReference>
<organism evidence="6 7">
    <name type="scientific">Variovorax paradoxus</name>
    <dbReference type="NCBI Taxonomy" id="34073"/>
    <lineage>
        <taxon>Bacteria</taxon>
        <taxon>Pseudomonadati</taxon>
        <taxon>Pseudomonadota</taxon>
        <taxon>Betaproteobacteria</taxon>
        <taxon>Burkholderiales</taxon>
        <taxon>Comamonadaceae</taxon>
        <taxon>Variovorax</taxon>
    </lineage>
</organism>
<evidence type="ECO:0000256" key="3">
    <source>
        <dbReference type="ARBA" id="ARBA00023125"/>
    </source>
</evidence>
<dbReference type="GO" id="GO:0006351">
    <property type="term" value="P:DNA-templated transcription"/>
    <property type="evidence" value="ECO:0007669"/>
    <property type="project" value="TreeGrafter"/>
</dbReference>
<dbReference type="EMBL" id="JXQQ01000019">
    <property type="protein sequence ID" value="KIQ33816.1"/>
    <property type="molecule type" value="Genomic_DNA"/>
</dbReference>
<keyword evidence="3" id="KW-0238">DNA-binding</keyword>
<dbReference type="Proteomes" id="UP000032067">
    <property type="component" value="Unassembled WGS sequence"/>
</dbReference>
<gene>
    <name evidence="6" type="ORF">RT97_09165</name>
</gene>
<evidence type="ECO:0000256" key="2">
    <source>
        <dbReference type="ARBA" id="ARBA00023015"/>
    </source>
</evidence>
<dbReference type="PRINTS" id="PR00039">
    <property type="entry name" value="HTHLYSR"/>
</dbReference>
<dbReference type="SUPFAM" id="SSF53850">
    <property type="entry name" value="Periplasmic binding protein-like II"/>
    <property type="match status" value="1"/>
</dbReference>
<dbReference type="AlphaFoldDB" id="A0A0D0MND5"/>
<sequence>MTRKLPPLNALRAFEAAARCGNFTRAAQELFVTQGAVSRHIATLEDWLGVQLFERGRHGIRLTPAGDRYFASMRVALDQIEHGTRQLQQQSPDEWLLRIKLPPTFAIRWLIPRLARFHALHPRIDVQITTSHKPTDFDRDDIDVSIHSEPSPPVGPGYRLLFRETLLPVCAPALLRREPPLKTPADLAHQALLSSLNRPHDWQTWLAAAGAAGIDTRRGLQFENAAMAYQAAAEELGVMVGLLAFVRDDLASGRLAAPFDLRVPTEGGYFMAWRADRPVPQRVRDFESWIAAEAATSEA</sequence>
<comment type="similarity">
    <text evidence="1">Belongs to the LysR transcriptional regulatory family.</text>
</comment>
<dbReference type="FunFam" id="1.10.10.10:FF:000038">
    <property type="entry name" value="Glycine cleavage system transcriptional activator"/>
    <property type="match status" value="1"/>
</dbReference>
<dbReference type="InterPro" id="IPR000847">
    <property type="entry name" value="LysR_HTH_N"/>
</dbReference>
<dbReference type="Gene3D" id="1.10.10.10">
    <property type="entry name" value="Winged helix-like DNA-binding domain superfamily/Winged helix DNA-binding domain"/>
    <property type="match status" value="1"/>
</dbReference>
<name>A0A0D0MND5_VARPD</name>
<dbReference type="NCBIfam" id="NF008352">
    <property type="entry name" value="PRK11139.1"/>
    <property type="match status" value="1"/>
</dbReference>
<dbReference type="InterPro" id="IPR005119">
    <property type="entry name" value="LysR_subst-bd"/>
</dbReference>
<dbReference type="InterPro" id="IPR058163">
    <property type="entry name" value="LysR-type_TF_proteobact-type"/>
</dbReference>
<dbReference type="PROSITE" id="PS50931">
    <property type="entry name" value="HTH_LYSR"/>
    <property type="match status" value="1"/>
</dbReference>
<accession>A0A0D0MND5</accession>
<dbReference type="InterPro" id="IPR036390">
    <property type="entry name" value="WH_DNA-bd_sf"/>
</dbReference>
<dbReference type="PANTHER" id="PTHR30537">
    <property type="entry name" value="HTH-TYPE TRANSCRIPTIONAL REGULATOR"/>
    <property type="match status" value="1"/>
</dbReference>
<proteinExistence type="inferred from homology"/>
<evidence type="ECO:0000256" key="4">
    <source>
        <dbReference type="ARBA" id="ARBA00023163"/>
    </source>
</evidence>
<dbReference type="Pfam" id="PF03466">
    <property type="entry name" value="LysR_substrate"/>
    <property type="match status" value="1"/>
</dbReference>
<keyword evidence="4" id="KW-0804">Transcription</keyword>
<dbReference type="FunFam" id="3.40.190.10:FF:000017">
    <property type="entry name" value="Glycine cleavage system transcriptional activator"/>
    <property type="match status" value="1"/>
</dbReference>
<dbReference type="GO" id="GO:0043565">
    <property type="term" value="F:sequence-specific DNA binding"/>
    <property type="evidence" value="ECO:0007669"/>
    <property type="project" value="TreeGrafter"/>
</dbReference>
<dbReference type="GO" id="GO:0003700">
    <property type="term" value="F:DNA-binding transcription factor activity"/>
    <property type="evidence" value="ECO:0007669"/>
    <property type="project" value="InterPro"/>
</dbReference>
<dbReference type="SUPFAM" id="SSF46785">
    <property type="entry name" value="Winged helix' DNA-binding domain"/>
    <property type="match status" value="1"/>
</dbReference>